<evidence type="ECO:0000256" key="14">
    <source>
        <dbReference type="HAMAP-Rule" id="MF_00052"/>
    </source>
</evidence>
<keyword evidence="11 14" id="KW-0255">Endonuclease</keyword>
<feature type="compositionally biased region" description="Polar residues" evidence="17">
    <location>
        <begin position="253"/>
        <end position="262"/>
    </location>
</feature>
<dbReference type="HAMAP" id="MF_00052_B">
    <property type="entry name" value="RNase_HII_B"/>
    <property type="match status" value="1"/>
</dbReference>
<dbReference type="GO" id="GO:0005737">
    <property type="term" value="C:cytoplasm"/>
    <property type="evidence" value="ECO:0007669"/>
    <property type="project" value="UniProtKB-SubCell"/>
</dbReference>
<evidence type="ECO:0000259" key="18">
    <source>
        <dbReference type="PROSITE" id="PS51975"/>
    </source>
</evidence>
<comment type="cofactor">
    <cofactor evidence="14 15">
        <name>Mn(2+)</name>
        <dbReference type="ChEBI" id="CHEBI:29035"/>
    </cofactor>
    <cofactor evidence="14 15">
        <name>Mg(2+)</name>
        <dbReference type="ChEBI" id="CHEBI:18420"/>
    </cofactor>
    <text evidence="14 15">Manganese or magnesium. Binds 1 divalent metal ion per monomer in the absence of substrate. May bind a second metal ion after substrate binding.</text>
</comment>
<evidence type="ECO:0000256" key="4">
    <source>
        <dbReference type="ARBA" id="ARBA00004496"/>
    </source>
</evidence>
<dbReference type="InterPro" id="IPR036397">
    <property type="entry name" value="RNaseH_sf"/>
</dbReference>
<dbReference type="AlphaFoldDB" id="A0A7W4TK19"/>
<keyword evidence="10 14" id="KW-0479">Metal-binding</keyword>
<dbReference type="NCBIfam" id="NF000595">
    <property type="entry name" value="PRK00015.1-3"/>
    <property type="match status" value="1"/>
</dbReference>
<dbReference type="GO" id="GO:0003723">
    <property type="term" value="F:RNA binding"/>
    <property type="evidence" value="ECO:0007669"/>
    <property type="project" value="UniProtKB-UniRule"/>
</dbReference>
<evidence type="ECO:0000256" key="17">
    <source>
        <dbReference type="SAM" id="MobiDB-lite"/>
    </source>
</evidence>
<comment type="catalytic activity">
    <reaction evidence="1 14 15 16">
        <text>Endonucleolytic cleavage to 5'-phosphomonoester.</text>
        <dbReference type="EC" id="3.1.26.4"/>
    </reaction>
</comment>
<dbReference type="GO" id="GO:0006298">
    <property type="term" value="P:mismatch repair"/>
    <property type="evidence" value="ECO:0007669"/>
    <property type="project" value="TreeGrafter"/>
</dbReference>
<accession>A0A7W4TK19</accession>
<dbReference type="RefSeq" id="WP_183390377.1">
    <property type="nucleotide sequence ID" value="NZ_JACHVY010000001.1"/>
</dbReference>
<evidence type="ECO:0000256" key="1">
    <source>
        <dbReference type="ARBA" id="ARBA00000077"/>
    </source>
</evidence>
<dbReference type="Pfam" id="PF01351">
    <property type="entry name" value="RNase_HII"/>
    <property type="match status" value="1"/>
</dbReference>
<dbReference type="Proteomes" id="UP000533269">
    <property type="component" value="Unassembled WGS sequence"/>
</dbReference>
<dbReference type="InterPro" id="IPR022898">
    <property type="entry name" value="RNase_HII"/>
</dbReference>
<evidence type="ECO:0000256" key="6">
    <source>
        <dbReference type="ARBA" id="ARBA00012180"/>
    </source>
</evidence>
<feature type="domain" description="RNase H type-2" evidence="18">
    <location>
        <begin position="24"/>
        <end position="243"/>
    </location>
</feature>
<gene>
    <name evidence="14" type="primary">rnhB</name>
    <name evidence="19" type="ORF">FHR75_000695</name>
</gene>
<evidence type="ECO:0000256" key="11">
    <source>
        <dbReference type="ARBA" id="ARBA00022759"/>
    </source>
</evidence>
<evidence type="ECO:0000256" key="7">
    <source>
        <dbReference type="ARBA" id="ARBA00019179"/>
    </source>
</evidence>
<evidence type="ECO:0000256" key="15">
    <source>
        <dbReference type="PROSITE-ProRule" id="PRU01319"/>
    </source>
</evidence>
<feature type="binding site" evidence="14 15">
    <location>
        <position position="30"/>
    </location>
    <ligand>
        <name>a divalent metal cation</name>
        <dbReference type="ChEBI" id="CHEBI:60240"/>
    </ligand>
</feature>
<evidence type="ECO:0000256" key="5">
    <source>
        <dbReference type="ARBA" id="ARBA00007383"/>
    </source>
</evidence>
<keyword evidence="13 14" id="KW-0464">Manganese</keyword>
<dbReference type="GO" id="GO:0004523">
    <property type="term" value="F:RNA-DNA hybrid ribonuclease activity"/>
    <property type="evidence" value="ECO:0007669"/>
    <property type="project" value="UniProtKB-UniRule"/>
</dbReference>
<keyword evidence="8 14" id="KW-0963">Cytoplasm</keyword>
<evidence type="ECO:0000256" key="13">
    <source>
        <dbReference type="ARBA" id="ARBA00023211"/>
    </source>
</evidence>
<feature type="binding site" evidence="14 15">
    <location>
        <position position="31"/>
    </location>
    <ligand>
        <name>a divalent metal cation</name>
        <dbReference type="ChEBI" id="CHEBI:60240"/>
    </ligand>
</feature>
<comment type="function">
    <text evidence="3 14 16">Endonuclease that specifically degrades the RNA of RNA-DNA hybrids.</text>
</comment>
<dbReference type="InterPro" id="IPR024567">
    <property type="entry name" value="RNase_HII/HIII_dom"/>
</dbReference>
<dbReference type="SUPFAM" id="SSF53098">
    <property type="entry name" value="Ribonuclease H-like"/>
    <property type="match status" value="1"/>
</dbReference>
<dbReference type="EC" id="3.1.26.4" evidence="6 14"/>
<evidence type="ECO:0000256" key="9">
    <source>
        <dbReference type="ARBA" id="ARBA00022722"/>
    </source>
</evidence>
<feature type="compositionally biased region" description="Low complexity" evidence="17">
    <location>
        <begin position="236"/>
        <end position="246"/>
    </location>
</feature>
<dbReference type="GO" id="GO:0043137">
    <property type="term" value="P:DNA replication, removal of RNA primer"/>
    <property type="evidence" value="ECO:0007669"/>
    <property type="project" value="TreeGrafter"/>
</dbReference>
<reference evidence="19 20" key="2">
    <citation type="submission" date="2020-08" db="EMBL/GenBank/DDBJ databases">
        <authorList>
            <person name="Partida-Martinez L."/>
            <person name="Huntemann M."/>
            <person name="Clum A."/>
            <person name="Wang J."/>
            <person name="Palaniappan K."/>
            <person name="Ritter S."/>
            <person name="Chen I.-M."/>
            <person name="Stamatis D."/>
            <person name="Reddy T."/>
            <person name="O'Malley R."/>
            <person name="Daum C."/>
            <person name="Shapiro N."/>
            <person name="Ivanova N."/>
            <person name="Kyrpides N."/>
            <person name="Woyke T."/>
        </authorList>
    </citation>
    <scope>NUCLEOTIDE SEQUENCE [LARGE SCALE GENOMIC DNA]</scope>
    <source>
        <strain evidence="19 20">AS2.23</strain>
    </source>
</reference>
<comment type="similarity">
    <text evidence="5 14 16">Belongs to the RNase HII family.</text>
</comment>
<dbReference type="PANTHER" id="PTHR10954:SF18">
    <property type="entry name" value="RIBONUCLEASE HII"/>
    <property type="match status" value="1"/>
</dbReference>
<dbReference type="InterPro" id="IPR012337">
    <property type="entry name" value="RNaseH-like_sf"/>
</dbReference>
<evidence type="ECO:0000256" key="3">
    <source>
        <dbReference type="ARBA" id="ARBA00004065"/>
    </source>
</evidence>
<feature type="region of interest" description="Disordered" evidence="17">
    <location>
        <begin position="236"/>
        <end position="262"/>
    </location>
</feature>
<comment type="caution">
    <text evidence="19">The sequence shown here is derived from an EMBL/GenBank/DDBJ whole genome shotgun (WGS) entry which is preliminary data.</text>
</comment>
<evidence type="ECO:0000256" key="12">
    <source>
        <dbReference type="ARBA" id="ARBA00022801"/>
    </source>
</evidence>
<organism evidence="19 20">
    <name type="scientific">Kineococcus radiotolerans</name>
    <dbReference type="NCBI Taxonomy" id="131568"/>
    <lineage>
        <taxon>Bacteria</taxon>
        <taxon>Bacillati</taxon>
        <taxon>Actinomycetota</taxon>
        <taxon>Actinomycetes</taxon>
        <taxon>Kineosporiales</taxon>
        <taxon>Kineosporiaceae</taxon>
        <taxon>Kineococcus</taxon>
    </lineage>
</organism>
<dbReference type="EMBL" id="JACHVY010000001">
    <property type="protein sequence ID" value="MBB2899907.1"/>
    <property type="molecule type" value="Genomic_DNA"/>
</dbReference>
<evidence type="ECO:0000256" key="8">
    <source>
        <dbReference type="ARBA" id="ARBA00022490"/>
    </source>
</evidence>
<feature type="binding site" evidence="14 15">
    <location>
        <position position="124"/>
    </location>
    <ligand>
        <name>a divalent metal cation</name>
        <dbReference type="ChEBI" id="CHEBI:60240"/>
    </ligand>
</feature>
<dbReference type="GO" id="GO:0030145">
    <property type="term" value="F:manganese ion binding"/>
    <property type="evidence" value="ECO:0007669"/>
    <property type="project" value="UniProtKB-UniRule"/>
</dbReference>
<evidence type="ECO:0000256" key="10">
    <source>
        <dbReference type="ARBA" id="ARBA00022723"/>
    </source>
</evidence>
<dbReference type="PANTHER" id="PTHR10954">
    <property type="entry name" value="RIBONUCLEASE H2 SUBUNIT A"/>
    <property type="match status" value="1"/>
</dbReference>
<evidence type="ECO:0000313" key="20">
    <source>
        <dbReference type="Proteomes" id="UP000533269"/>
    </source>
</evidence>
<keyword evidence="9 14" id="KW-0540">Nuclease</keyword>
<evidence type="ECO:0000256" key="2">
    <source>
        <dbReference type="ARBA" id="ARBA00001946"/>
    </source>
</evidence>
<dbReference type="PROSITE" id="PS51975">
    <property type="entry name" value="RNASE_H_2"/>
    <property type="match status" value="1"/>
</dbReference>
<dbReference type="Gene3D" id="3.30.420.10">
    <property type="entry name" value="Ribonuclease H-like superfamily/Ribonuclease H"/>
    <property type="match status" value="1"/>
</dbReference>
<name>A0A7W4TK19_KINRA</name>
<reference evidence="19 20" key="1">
    <citation type="submission" date="2020-08" db="EMBL/GenBank/DDBJ databases">
        <title>The Agave Microbiome: Exploring the role of microbial communities in plant adaptations to desert environments.</title>
        <authorList>
            <person name="Partida-Martinez L.P."/>
        </authorList>
    </citation>
    <scope>NUCLEOTIDE SEQUENCE [LARGE SCALE GENOMIC DNA]</scope>
    <source>
        <strain evidence="19 20">AS2.23</strain>
    </source>
</reference>
<comment type="cofactor">
    <cofactor evidence="2">
        <name>Mg(2+)</name>
        <dbReference type="ChEBI" id="CHEBI:18420"/>
    </cofactor>
</comment>
<sequence>MSPAGGRVPPSLRLERQFLRAGHALVAGVDEVGRGSLAGPVSVGVLVVDAATRTAPTGLRDSKLLTPAAREALAPRVRRWAVASAVGHAEPGEIDAVGIVAALRLAGRRALAQLPVLPDLVILDGNHDWLSDPREPSLLDALDGLGDPAAGLPCPAPAVTTRVKADVTCAAVAGASVLAKTTRDALMTARHEEFPHYGWAGNKGYSAPDHLEALAAHGACPQHRRSWRLPGVAAAAGVPAPRSGPGDALVDVTSDTSSPRGA</sequence>
<dbReference type="GO" id="GO:0032299">
    <property type="term" value="C:ribonuclease H2 complex"/>
    <property type="evidence" value="ECO:0007669"/>
    <property type="project" value="TreeGrafter"/>
</dbReference>
<keyword evidence="12 14" id="KW-0378">Hydrolase</keyword>
<comment type="subcellular location">
    <subcellularLocation>
        <location evidence="4 14">Cytoplasm</location>
    </subcellularLocation>
</comment>
<evidence type="ECO:0000256" key="16">
    <source>
        <dbReference type="RuleBase" id="RU003515"/>
    </source>
</evidence>
<protein>
    <recommendedName>
        <fullName evidence="7 14">Ribonuclease HII</fullName>
        <shortName evidence="14">RNase HII</shortName>
        <ecNumber evidence="6 14">3.1.26.4</ecNumber>
    </recommendedName>
</protein>
<proteinExistence type="inferred from homology"/>
<dbReference type="InterPro" id="IPR001352">
    <property type="entry name" value="RNase_HII/HIII"/>
</dbReference>
<dbReference type="CDD" id="cd07182">
    <property type="entry name" value="RNase_HII_bacteria_HII_like"/>
    <property type="match status" value="1"/>
</dbReference>
<evidence type="ECO:0000313" key="19">
    <source>
        <dbReference type="EMBL" id="MBB2899907.1"/>
    </source>
</evidence>